<dbReference type="EMBL" id="JACHIE010000005">
    <property type="protein sequence ID" value="MBB6456811.1"/>
    <property type="molecule type" value="Genomic_DNA"/>
</dbReference>
<evidence type="ECO:0000313" key="1">
    <source>
        <dbReference type="EMBL" id="MBB6456811.1"/>
    </source>
</evidence>
<dbReference type="Proteomes" id="UP000578000">
    <property type="component" value="Unassembled WGS sequence"/>
</dbReference>
<gene>
    <name evidence="1" type="ORF">HNR55_001394</name>
</gene>
<keyword evidence="2" id="KW-1185">Reference proteome</keyword>
<accession>A0A841QE51</accession>
<comment type="caution">
    <text evidence="1">The sequence shown here is derived from an EMBL/GenBank/DDBJ whole genome shotgun (WGS) entry which is preliminary data.</text>
</comment>
<organism evidence="1 2">
    <name type="scientific">Acetobacter lovaniensis</name>
    <dbReference type="NCBI Taxonomy" id="104100"/>
    <lineage>
        <taxon>Bacteria</taxon>
        <taxon>Pseudomonadati</taxon>
        <taxon>Pseudomonadota</taxon>
        <taxon>Alphaproteobacteria</taxon>
        <taxon>Acetobacterales</taxon>
        <taxon>Acetobacteraceae</taxon>
        <taxon>Acetobacter</taxon>
    </lineage>
</organism>
<dbReference type="AlphaFoldDB" id="A0A841QE51"/>
<name>A0A841QE51_9PROT</name>
<evidence type="ECO:0000313" key="2">
    <source>
        <dbReference type="Proteomes" id="UP000578000"/>
    </source>
</evidence>
<protein>
    <submittedName>
        <fullName evidence="1">Uncharacterized protein</fullName>
    </submittedName>
</protein>
<sequence>MPPCVVMDVLPYFMPPSSHRLQPKTLSHAMAPSGFHGTGLRYDVTMKNRPREKILNSCFMLPVTRVVRIEAFTTENRTASSCSLPIQQTCG</sequence>
<proteinExistence type="predicted"/>
<reference evidence="1 2" key="1">
    <citation type="submission" date="2020-08" db="EMBL/GenBank/DDBJ databases">
        <title>Genomic Encyclopedia of Type Strains, Phase IV (KMG-IV): sequencing the most valuable type-strain genomes for metagenomic binning, comparative biology and taxonomic classification.</title>
        <authorList>
            <person name="Goeker M."/>
        </authorList>
    </citation>
    <scope>NUCLEOTIDE SEQUENCE [LARGE SCALE GENOMIC DNA]</scope>
    <source>
        <strain evidence="1 2">DSM 4491</strain>
    </source>
</reference>